<dbReference type="Gene3D" id="3.20.20.70">
    <property type="entry name" value="Aldolase class I"/>
    <property type="match status" value="1"/>
</dbReference>
<proteinExistence type="inferred from homology"/>
<evidence type="ECO:0000256" key="9">
    <source>
        <dbReference type="HAMAP-Rule" id="MF_00056"/>
    </source>
</evidence>
<dbReference type="GO" id="GO:0008676">
    <property type="term" value="F:3-deoxy-8-phosphooctulonate synthase activity"/>
    <property type="evidence" value="ECO:0007669"/>
    <property type="project" value="UniProtKB-UniRule"/>
</dbReference>
<dbReference type="NCBIfam" id="TIGR01362">
    <property type="entry name" value="KDO8P_synth"/>
    <property type="match status" value="1"/>
</dbReference>
<name>A0A662ZJM1_9GAMM</name>
<dbReference type="EC" id="2.5.1.55" evidence="9"/>
<sequence>MSSVKNKVVKIGDISVANNLPFVLFGGINVLESEELALTACEKYVQVTDRLNIPFVFKASWDKANRSSIHSFRGLGLEKGISIFERLKKEFGVKIITDVHEIDQVGPLAEVVDVLQLPAFLARQTDLVRALAESGKVINVKKPQFISPSQISNIVEKFEESGNENIILCERGATFGYDNLVVDMLGFGVMIKASKGAPVIFDVTHSLQCRDPSGAASGGRRQQEAELARAGMAVGLAGLFLEAHPDPDKAKCDGPSALPLDKLEPFLTQIKRIDELVKSFDELNID</sequence>
<comment type="pathway">
    <text evidence="2">Bacterial outer membrane biogenesis; lipopolysaccharide biosynthesis.</text>
</comment>
<evidence type="ECO:0000256" key="5">
    <source>
        <dbReference type="ARBA" id="ARBA00022490"/>
    </source>
</evidence>
<evidence type="ECO:0000313" key="11">
    <source>
        <dbReference type="EMBL" id="SFP68876.1"/>
    </source>
</evidence>
<evidence type="ECO:0000313" key="12">
    <source>
        <dbReference type="Proteomes" id="UP000243745"/>
    </source>
</evidence>
<dbReference type="Pfam" id="PF00793">
    <property type="entry name" value="DAHP_synth_1"/>
    <property type="match status" value="1"/>
</dbReference>
<comment type="subcellular location">
    <subcellularLocation>
        <location evidence="1 9">Cytoplasm</location>
    </subcellularLocation>
</comment>
<dbReference type="GO" id="GO:0019294">
    <property type="term" value="P:keto-3-deoxy-D-manno-octulosonic acid biosynthetic process"/>
    <property type="evidence" value="ECO:0007669"/>
    <property type="project" value="UniProtKB-UniRule"/>
</dbReference>
<evidence type="ECO:0000256" key="1">
    <source>
        <dbReference type="ARBA" id="ARBA00004496"/>
    </source>
</evidence>
<evidence type="ECO:0000256" key="7">
    <source>
        <dbReference type="ARBA" id="ARBA00022985"/>
    </source>
</evidence>
<dbReference type="HAMAP" id="MF_00056">
    <property type="entry name" value="KDO8P_synth"/>
    <property type="match status" value="1"/>
</dbReference>
<dbReference type="NCBIfam" id="NF009109">
    <property type="entry name" value="PRK12457.1"/>
    <property type="match status" value="1"/>
</dbReference>
<dbReference type="InterPro" id="IPR006269">
    <property type="entry name" value="KDO8P_synthase"/>
</dbReference>
<evidence type="ECO:0000259" key="10">
    <source>
        <dbReference type="Pfam" id="PF00793"/>
    </source>
</evidence>
<keyword evidence="5 9" id="KW-0963">Cytoplasm</keyword>
<dbReference type="NCBIfam" id="NF003543">
    <property type="entry name" value="PRK05198.1"/>
    <property type="match status" value="1"/>
</dbReference>
<dbReference type="Proteomes" id="UP000243745">
    <property type="component" value="Unassembled WGS sequence"/>
</dbReference>
<dbReference type="UniPathway" id="UPA00030"/>
<protein>
    <recommendedName>
        <fullName evidence="9">2-dehydro-3-deoxyphosphooctonate aldolase</fullName>
        <ecNumber evidence="9">2.5.1.55</ecNumber>
    </recommendedName>
    <alternativeName>
        <fullName evidence="9">3-deoxy-D-manno-octulosonic acid 8-phosphate synthase</fullName>
    </alternativeName>
    <alternativeName>
        <fullName evidence="9">KDO-8-phosphate synthase</fullName>
        <shortName evidence="9">KDO 8-P synthase</shortName>
        <shortName evidence="9">KDOPS</shortName>
    </alternativeName>
    <alternativeName>
        <fullName evidence="9">Phospho-2-dehydro-3-deoxyoctonate aldolase</fullName>
    </alternativeName>
</protein>
<evidence type="ECO:0000256" key="3">
    <source>
        <dbReference type="ARBA" id="ARBA00004845"/>
    </source>
</evidence>
<dbReference type="InterPro" id="IPR006218">
    <property type="entry name" value="DAHP1/KDSA"/>
</dbReference>
<gene>
    <name evidence="9" type="primary">kdsA</name>
    <name evidence="11" type="ORF">SAMN02910344_02067</name>
</gene>
<accession>A0A662ZJM1</accession>
<dbReference type="GO" id="GO:0005737">
    <property type="term" value="C:cytoplasm"/>
    <property type="evidence" value="ECO:0007669"/>
    <property type="project" value="UniProtKB-SubCell"/>
</dbReference>
<evidence type="ECO:0000256" key="6">
    <source>
        <dbReference type="ARBA" id="ARBA00022679"/>
    </source>
</evidence>
<comment type="similarity">
    <text evidence="4 9">Belongs to the KdsA family.</text>
</comment>
<dbReference type="InterPro" id="IPR013785">
    <property type="entry name" value="Aldolase_TIM"/>
</dbReference>
<evidence type="ECO:0000256" key="2">
    <source>
        <dbReference type="ARBA" id="ARBA00004756"/>
    </source>
</evidence>
<keyword evidence="6 9" id="KW-0808">Transferase</keyword>
<evidence type="ECO:0000256" key="8">
    <source>
        <dbReference type="ARBA" id="ARBA00049112"/>
    </source>
</evidence>
<comment type="catalytic activity">
    <reaction evidence="8 9">
        <text>D-arabinose 5-phosphate + phosphoenolpyruvate + H2O = 3-deoxy-alpha-D-manno-2-octulosonate-8-phosphate + phosphate</text>
        <dbReference type="Rhea" id="RHEA:14053"/>
        <dbReference type="ChEBI" id="CHEBI:15377"/>
        <dbReference type="ChEBI" id="CHEBI:43474"/>
        <dbReference type="ChEBI" id="CHEBI:57693"/>
        <dbReference type="ChEBI" id="CHEBI:58702"/>
        <dbReference type="ChEBI" id="CHEBI:85985"/>
        <dbReference type="EC" id="2.5.1.55"/>
    </reaction>
</comment>
<feature type="domain" description="DAHP synthetase I/KDSA" evidence="10">
    <location>
        <begin position="13"/>
        <end position="278"/>
    </location>
</feature>
<keyword evidence="7 9" id="KW-0448">Lipopolysaccharide biosynthesis</keyword>
<dbReference type="PANTHER" id="PTHR21057">
    <property type="entry name" value="PHOSPHO-2-DEHYDRO-3-DEOXYHEPTONATE ALDOLASE"/>
    <property type="match status" value="1"/>
</dbReference>
<evidence type="ECO:0000256" key="4">
    <source>
        <dbReference type="ARBA" id="ARBA00010499"/>
    </source>
</evidence>
<reference evidence="11 12" key="1">
    <citation type="submission" date="2016-10" db="EMBL/GenBank/DDBJ databases">
        <authorList>
            <person name="Varghese N."/>
            <person name="Submissions S."/>
        </authorList>
    </citation>
    <scope>NUCLEOTIDE SEQUENCE [LARGE SCALE GENOMIC DNA]</scope>
    <source>
        <strain evidence="11 12">DSM 1361</strain>
    </source>
</reference>
<comment type="pathway">
    <text evidence="3 9">Carbohydrate biosynthesis; 3-deoxy-D-manno-octulosonate biosynthesis; 3-deoxy-D-manno-octulosonate from D-ribulose 5-phosphate: step 2/3.</text>
</comment>
<dbReference type="AlphaFoldDB" id="A0A662ZJM1"/>
<dbReference type="UniPathway" id="UPA00357">
    <property type="reaction ID" value="UER00474"/>
</dbReference>
<organism evidence="11 12">
    <name type="scientific">Ruminobacter amylophilus</name>
    <dbReference type="NCBI Taxonomy" id="867"/>
    <lineage>
        <taxon>Bacteria</taxon>
        <taxon>Pseudomonadati</taxon>
        <taxon>Pseudomonadota</taxon>
        <taxon>Gammaproteobacteria</taxon>
        <taxon>Aeromonadales</taxon>
        <taxon>Succinivibrionaceae</taxon>
        <taxon>Ruminobacter</taxon>
    </lineage>
</organism>
<dbReference type="EMBL" id="FOXF01000056">
    <property type="protein sequence ID" value="SFP68876.1"/>
    <property type="molecule type" value="Genomic_DNA"/>
</dbReference>
<dbReference type="SUPFAM" id="SSF51569">
    <property type="entry name" value="Aldolase"/>
    <property type="match status" value="1"/>
</dbReference>
<keyword evidence="12" id="KW-1185">Reference proteome</keyword>